<evidence type="ECO:0000256" key="1">
    <source>
        <dbReference type="ARBA" id="ARBA00004571"/>
    </source>
</evidence>
<evidence type="ECO:0000256" key="5">
    <source>
        <dbReference type="ARBA" id="ARBA00022729"/>
    </source>
</evidence>
<feature type="signal peptide" evidence="8">
    <location>
        <begin position="1"/>
        <end position="21"/>
    </location>
</feature>
<dbReference type="SUPFAM" id="SSF56935">
    <property type="entry name" value="Porins"/>
    <property type="match status" value="1"/>
</dbReference>
<dbReference type="GO" id="GO:0009279">
    <property type="term" value="C:cell outer membrane"/>
    <property type="evidence" value="ECO:0007669"/>
    <property type="project" value="UniProtKB-SubCell"/>
</dbReference>
<dbReference type="AlphaFoldDB" id="A0A175VDJ6"/>
<name>A0A175VDJ6_AEREN</name>
<dbReference type="Proteomes" id="UP000078435">
    <property type="component" value="Unassembled WGS sequence"/>
</dbReference>
<evidence type="ECO:0000256" key="3">
    <source>
        <dbReference type="ARBA" id="ARBA00022452"/>
    </source>
</evidence>
<keyword evidence="4" id="KW-0812">Transmembrane</keyword>
<evidence type="ECO:0000256" key="2">
    <source>
        <dbReference type="ARBA" id="ARBA00008163"/>
    </source>
</evidence>
<evidence type="ECO:0000256" key="4">
    <source>
        <dbReference type="ARBA" id="ARBA00022692"/>
    </source>
</evidence>
<comment type="caution">
    <text evidence="9">The sequence shown here is derived from an EMBL/GenBank/DDBJ whole genome shotgun (WGS) entry which is preliminary data.</text>
</comment>
<dbReference type="RefSeq" id="WP_061477597.1">
    <property type="nucleotide sequence ID" value="NZ_JAAKUI010000004.1"/>
</dbReference>
<evidence type="ECO:0000256" key="8">
    <source>
        <dbReference type="SAM" id="SignalP"/>
    </source>
</evidence>
<dbReference type="OrthoDB" id="19849at2"/>
<keyword evidence="3" id="KW-1134">Transmembrane beta strand</keyword>
<dbReference type="PANTHER" id="PTHR35093">
    <property type="entry name" value="OUTER MEMBRANE PROTEIN NMB0088-RELATED"/>
    <property type="match status" value="1"/>
</dbReference>
<gene>
    <name evidence="9" type="ORF">LCR_05325</name>
</gene>
<sequence length="428" mass="45825">MQSIIKPSAIALLVIAGQTHAAGFQLAEQSATGLGRAFAGEAAIADNASVLGRNPGAITRFKQTAFSGGFIYIRPQVDIEGRVSDKFVTPVGSLPTGNKSADASDVAGDAWVPNLYVVTPLNERLSLGLSLSSQYGLGIEMPKGYSAGHFGNVSDIKTVELGTALAYQFTPFFSAGMGLSLIRGEGEVGGTFPHQDKIAKHLEGTGNELGWNIGVLLTPSEQTRIGLTYRNGVDLKLKGDAIGIDGQGQTFKDTGNLVLPLPATAEFALFQQLTDKLALHGSVNWTNWSKFVGLDAELDHQGAMHIKDENWQDSWRYALGMTYQVAPKWQLRSGIAYDESPVPAANRTISIPDSDRIWYSLGVGYQYSKALSVDVGVTLIDGKKVGVHESFTQPVRLPNGVPAHYQSNFDGTSEGDAWLAGAQLSYLF</sequence>
<evidence type="ECO:0000313" key="9">
    <source>
        <dbReference type="EMBL" id="KXU78559.1"/>
    </source>
</evidence>
<dbReference type="EMBL" id="JMGO02000018">
    <property type="protein sequence ID" value="KXU78559.1"/>
    <property type="molecule type" value="Genomic_DNA"/>
</dbReference>
<evidence type="ECO:0000256" key="7">
    <source>
        <dbReference type="ARBA" id="ARBA00023237"/>
    </source>
</evidence>
<dbReference type="Pfam" id="PF03349">
    <property type="entry name" value="Toluene_X"/>
    <property type="match status" value="1"/>
</dbReference>
<feature type="chain" id="PRO_5008042786" evidence="8">
    <location>
        <begin position="22"/>
        <end position="428"/>
    </location>
</feature>
<keyword evidence="7" id="KW-0998">Cell outer membrane</keyword>
<comment type="subcellular location">
    <subcellularLocation>
        <location evidence="1">Cell outer membrane</location>
        <topology evidence="1">Multi-pass membrane protein</topology>
    </subcellularLocation>
</comment>
<evidence type="ECO:0000256" key="6">
    <source>
        <dbReference type="ARBA" id="ARBA00023136"/>
    </source>
</evidence>
<dbReference type="PANTHER" id="PTHR35093:SF8">
    <property type="entry name" value="OUTER MEMBRANE PROTEIN NMB0088-RELATED"/>
    <property type="match status" value="1"/>
</dbReference>
<comment type="similarity">
    <text evidence="2">Belongs to the OmpP1/FadL family.</text>
</comment>
<protein>
    <submittedName>
        <fullName evidence="9">Long-chain fatty acid transporter</fullName>
    </submittedName>
</protein>
<proteinExistence type="inferred from homology"/>
<evidence type="ECO:0000313" key="10">
    <source>
        <dbReference type="Proteomes" id="UP000078435"/>
    </source>
</evidence>
<organism evidence="9 10">
    <name type="scientific">Aeromonas enteropelogenes</name>
    <name type="common">Aeromonas trota</name>
    <dbReference type="NCBI Taxonomy" id="29489"/>
    <lineage>
        <taxon>Bacteria</taxon>
        <taxon>Pseudomonadati</taxon>
        <taxon>Pseudomonadota</taxon>
        <taxon>Gammaproteobacteria</taxon>
        <taxon>Aeromonadales</taxon>
        <taxon>Aeromonadaceae</taxon>
        <taxon>Aeromonas</taxon>
    </lineage>
</organism>
<keyword evidence="5 8" id="KW-0732">Signal</keyword>
<dbReference type="GO" id="GO:0015483">
    <property type="term" value="F:long-chain fatty acid transporting porin activity"/>
    <property type="evidence" value="ECO:0007669"/>
    <property type="project" value="TreeGrafter"/>
</dbReference>
<reference evidence="9 10" key="1">
    <citation type="submission" date="2016-02" db="EMBL/GenBank/DDBJ databases">
        <title>Draft genome sequence of Aeromonas trota strain 1999lcr isolated from cerebrospinal fluid (CSF).</title>
        <authorList>
            <person name="Dallagassa C.B."/>
            <person name="Prediger K.C."/>
            <person name="Weiss V.A."/>
            <person name="Assis F.E."/>
            <person name="Baura V."/>
            <person name="Cruz L.M."/>
            <person name="Souza E.M."/>
            <person name="Pedrosa F.O."/>
            <person name="Fadel-Picheth C.M."/>
        </authorList>
    </citation>
    <scope>NUCLEOTIDE SEQUENCE [LARGE SCALE GENOMIC DNA]</scope>
    <source>
        <strain evidence="9 10">1999lcr</strain>
    </source>
</reference>
<dbReference type="Gene3D" id="2.40.160.60">
    <property type="entry name" value="Outer membrane protein transport protein (OMPP1/FadL/TodX)"/>
    <property type="match status" value="1"/>
</dbReference>
<accession>A0A175VDJ6</accession>
<keyword evidence="6" id="KW-0472">Membrane</keyword>
<dbReference type="InterPro" id="IPR005017">
    <property type="entry name" value="OMPP1/FadL/TodX"/>
</dbReference>